<name>A0A6J1QWI7_9HYME</name>
<dbReference type="Proteomes" id="UP000504618">
    <property type="component" value="Unplaced"/>
</dbReference>
<keyword evidence="5" id="KW-0349">Heme</keyword>
<dbReference type="AlphaFoldDB" id="A0A6J1QWI7"/>
<sequence>MAFMTDYWILDGTIMECLNREKAPSYFLKELYDRAKDNSKPYIGFYVSDVPFLLLRNREIINHVLITDFHYFCDRYSSADPKDRVGYANLFFIKNPSWMKLKTKLTPFFNNSTLEKMFALMLECGKHLNIYLDSLKLYGNGQIIDVMDVSSKLNMDVIWSTAYGLDANMFKDPNFSKLGKIMLKDKYNRGYKMLHMFFLPHATSMGKLKVFQNETTDLLRKIFWHTMTRRMKSGEKRNDLIDILIELKRNSSYEERIEDFTFDDDDLLAQAASFFLFGFETCSTTTAFALYQLAV</sequence>
<evidence type="ECO:0000256" key="1">
    <source>
        <dbReference type="ARBA" id="ARBA00001971"/>
    </source>
</evidence>
<dbReference type="GO" id="GO:0020037">
    <property type="term" value="F:heme binding"/>
    <property type="evidence" value="ECO:0007669"/>
    <property type="project" value="InterPro"/>
</dbReference>
<organism evidence="13 15">
    <name type="scientific">Temnothorax curvispinosus</name>
    <dbReference type="NCBI Taxonomy" id="300111"/>
    <lineage>
        <taxon>Eukaryota</taxon>
        <taxon>Metazoa</taxon>
        <taxon>Ecdysozoa</taxon>
        <taxon>Arthropoda</taxon>
        <taxon>Hexapoda</taxon>
        <taxon>Insecta</taxon>
        <taxon>Pterygota</taxon>
        <taxon>Neoptera</taxon>
        <taxon>Endopterygota</taxon>
        <taxon>Hymenoptera</taxon>
        <taxon>Apocrita</taxon>
        <taxon>Aculeata</taxon>
        <taxon>Formicoidea</taxon>
        <taxon>Formicidae</taxon>
        <taxon>Myrmicinae</taxon>
        <taxon>Temnothorax</taxon>
    </lineage>
</organism>
<dbReference type="GeneID" id="112464323"/>
<dbReference type="RefSeq" id="XP_024887034.1">
    <property type="nucleotide sequence ID" value="XM_025031266.1"/>
</dbReference>
<keyword evidence="11" id="KW-0503">Monooxygenase</keyword>
<evidence type="ECO:0000256" key="8">
    <source>
        <dbReference type="ARBA" id="ARBA00022848"/>
    </source>
</evidence>
<dbReference type="InterPro" id="IPR001128">
    <property type="entry name" value="Cyt_P450"/>
</dbReference>
<dbReference type="GO" id="GO:0005789">
    <property type="term" value="C:endoplasmic reticulum membrane"/>
    <property type="evidence" value="ECO:0007669"/>
    <property type="project" value="UniProtKB-SubCell"/>
</dbReference>
<evidence type="ECO:0000256" key="2">
    <source>
        <dbReference type="ARBA" id="ARBA00004174"/>
    </source>
</evidence>
<evidence type="ECO:0000256" key="5">
    <source>
        <dbReference type="ARBA" id="ARBA00022617"/>
    </source>
</evidence>
<keyword evidence="12" id="KW-0472">Membrane</keyword>
<evidence type="ECO:0000256" key="9">
    <source>
        <dbReference type="ARBA" id="ARBA00023002"/>
    </source>
</evidence>
<dbReference type="RefSeq" id="XP_024873365.1">
    <property type="nucleotide sequence ID" value="XM_025017597.1"/>
</dbReference>
<keyword evidence="7" id="KW-0256">Endoplasmic reticulum</keyword>
<evidence type="ECO:0000313" key="15">
    <source>
        <dbReference type="RefSeq" id="XP_024887034.1"/>
    </source>
</evidence>
<evidence type="ECO:0000256" key="3">
    <source>
        <dbReference type="ARBA" id="ARBA00004406"/>
    </source>
</evidence>
<dbReference type="PANTHER" id="PTHR24292">
    <property type="entry name" value="CYTOCHROME P450"/>
    <property type="match status" value="1"/>
</dbReference>
<evidence type="ECO:0000256" key="11">
    <source>
        <dbReference type="ARBA" id="ARBA00023033"/>
    </source>
</evidence>
<dbReference type="InterPro" id="IPR050476">
    <property type="entry name" value="Insect_CytP450_Detox"/>
</dbReference>
<feature type="non-terminal residue" evidence="15">
    <location>
        <position position="295"/>
    </location>
</feature>
<dbReference type="Gene3D" id="1.10.630.10">
    <property type="entry name" value="Cytochrome P450"/>
    <property type="match status" value="1"/>
</dbReference>
<evidence type="ECO:0000256" key="4">
    <source>
        <dbReference type="ARBA" id="ARBA00010617"/>
    </source>
</evidence>
<dbReference type="Pfam" id="PF00067">
    <property type="entry name" value="p450"/>
    <property type="match status" value="1"/>
</dbReference>
<keyword evidence="8" id="KW-0492">Microsome</keyword>
<evidence type="ECO:0000256" key="12">
    <source>
        <dbReference type="ARBA" id="ARBA00023136"/>
    </source>
</evidence>
<reference evidence="14 15" key="1">
    <citation type="submission" date="2025-04" db="UniProtKB">
        <authorList>
            <consortium name="RefSeq"/>
        </authorList>
    </citation>
    <scope>IDENTIFICATION</scope>
    <source>
        <tissue evidence="14 15">Whole body</tissue>
    </source>
</reference>
<dbReference type="OrthoDB" id="2789670at2759"/>
<comment type="cofactor">
    <cofactor evidence="1">
        <name>heme</name>
        <dbReference type="ChEBI" id="CHEBI:30413"/>
    </cofactor>
</comment>
<keyword evidence="10" id="KW-0408">Iron</keyword>
<keyword evidence="6" id="KW-0479">Metal-binding</keyword>
<evidence type="ECO:0000256" key="7">
    <source>
        <dbReference type="ARBA" id="ARBA00022824"/>
    </source>
</evidence>
<keyword evidence="13" id="KW-1185">Reference proteome</keyword>
<evidence type="ECO:0000256" key="6">
    <source>
        <dbReference type="ARBA" id="ARBA00022723"/>
    </source>
</evidence>
<evidence type="ECO:0000256" key="10">
    <source>
        <dbReference type="ARBA" id="ARBA00023004"/>
    </source>
</evidence>
<dbReference type="InterPro" id="IPR036396">
    <property type="entry name" value="Cyt_P450_sf"/>
</dbReference>
<gene>
    <name evidence="15" type="primary">LOC112464323</name>
    <name evidence="14" type="synonym">LOC112455585</name>
</gene>
<evidence type="ECO:0000313" key="14">
    <source>
        <dbReference type="RefSeq" id="XP_024873365.1"/>
    </source>
</evidence>
<keyword evidence="9" id="KW-0560">Oxidoreductase</keyword>
<dbReference type="GO" id="GO:0004497">
    <property type="term" value="F:monooxygenase activity"/>
    <property type="evidence" value="ECO:0007669"/>
    <property type="project" value="UniProtKB-KW"/>
</dbReference>
<comment type="subcellular location">
    <subcellularLocation>
        <location evidence="3">Endoplasmic reticulum membrane</location>
        <topology evidence="3">Peripheral membrane protein</topology>
    </subcellularLocation>
    <subcellularLocation>
        <location evidence="2">Microsome membrane</location>
        <topology evidence="2">Peripheral membrane protein</topology>
    </subcellularLocation>
</comment>
<protein>
    <submittedName>
        <fullName evidence="14 15">Probable cytochrome P450 6g2</fullName>
    </submittedName>
</protein>
<dbReference type="GO" id="GO:0016705">
    <property type="term" value="F:oxidoreductase activity, acting on paired donors, with incorporation or reduction of molecular oxygen"/>
    <property type="evidence" value="ECO:0007669"/>
    <property type="project" value="InterPro"/>
</dbReference>
<dbReference type="PANTHER" id="PTHR24292:SF45">
    <property type="entry name" value="CYTOCHROME P450 6G1-RELATED"/>
    <property type="match status" value="1"/>
</dbReference>
<accession>A0A6J1QWI7</accession>
<proteinExistence type="inferred from homology"/>
<dbReference type="GO" id="GO:0005506">
    <property type="term" value="F:iron ion binding"/>
    <property type="evidence" value="ECO:0007669"/>
    <property type="project" value="InterPro"/>
</dbReference>
<dbReference type="SUPFAM" id="SSF48264">
    <property type="entry name" value="Cytochrome P450"/>
    <property type="match status" value="1"/>
</dbReference>
<evidence type="ECO:0000313" key="13">
    <source>
        <dbReference type="Proteomes" id="UP000504618"/>
    </source>
</evidence>
<comment type="similarity">
    <text evidence="4">Belongs to the cytochrome P450 family.</text>
</comment>